<dbReference type="SUPFAM" id="SSF52047">
    <property type="entry name" value="RNI-like"/>
    <property type="match status" value="1"/>
</dbReference>
<dbReference type="Pfam" id="PF00646">
    <property type="entry name" value="F-box"/>
    <property type="match status" value="1"/>
</dbReference>
<dbReference type="SMART" id="SM00256">
    <property type="entry name" value="FBOX"/>
    <property type="match status" value="1"/>
</dbReference>
<dbReference type="InterPro" id="IPR001810">
    <property type="entry name" value="F-box_dom"/>
</dbReference>
<dbReference type="InParanoid" id="A0A2H3E220"/>
<name>A0A2H3E220_ARMGA</name>
<evidence type="ECO:0000313" key="3">
    <source>
        <dbReference type="Proteomes" id="UP000217790"/>
    </source>
</evidence>
<feature type="domain" description="F-box" evidence="1">
    <location>
        <begin position="176"/>
        <end position="222"/>
    </location>
</feature>
<dbReference type="AlphaFoldDB" id="A0A2H3E220"/>
<dbReference type="InterPro" id="IPR032675">
    <property type="entry name" value="LRR_dom_sf"/>
</dbReference>
<evidence type="ECO:0000259" key="1">
    <source>
        <dbReference type="PROSITE" id="PS50181"/>
    </source>
</evidence>
<organism evidence="2 3">
    <name type="scientific">Armillaria gallica</name>
    <name type="common">Bulbous honey fungus</name>
    <name type="synonym">Armillaria bulbosa</name>
    <dbReference type="NCBI Taxonomy" id="47427"/>
    <lineage>
        <taxon>Eukaryota</taxon>
        <taxon>Fungi</taxon>
        <taxon>Dikarya</taxon>
        <taxon>Basidiomycota</taxon>
        <taxon>Agaricomycotina</taxon>
        <taxon>Agaricomycetes</taxon>
        <taxon>Agaricomycetidae</taxon>
        <taxon>Agaricales</taxon>
        <taxon>Marasmiineae</taxon>
        <taxon>Physalacriaceae</taxon>
        <taxon>Armillaria</taxon>
    </lineage>
</organism>
<proteinExistence type="predicted"/>
<dbReference type="OrthoDB" id="3258311at2759"/>
<dbReference type="Proteomes" id="UP000217790">
    <property type="component" value="Unassembled WGS sequence"/>
</dbReference>
<evidence type="ECO:0000313" key="2">
    <source>
        <dbReference type="EMBL" id="PBL00195.1"/>
    </source>
</evidence>
<dbReference type="PROSITE" id="PS50181">
    <property type="entry name" value="FBOX"/>
    <property type="match status" value="1"/>
</dbReference>
<gene>
    <name evidence="2" type="ORF">ARMGADRAFT_1072572</name>
</gene>
<reference evidence="3" key="1">
    <citation type="journal article" date="2017" name="Nat. Ecol. Evol.">
        <title>Genome expansion and lineage-specific genetic innovations in the forest pathogenic fungi Armillaria.</title>
        <authorList>
            <person name="Sipos G."/>
            <person name="Prasanna A.N."/>
            <person name="Walter M.C."/>
            <person name="O'Connor E."/>
            <person name="Balint B."/>
            <person name="Krizsan K."/>
            <person name="Kiss B."/>
            <person name="Hess J."/>
            <person name="Varga T."/>
            <person name="Slot J."/>
            <person name="Riley R."/>
            <person name="Boka B."/>
            <person name="Rigling D."/>
            <person name="Barry K."/>
            <person name="Lee J."/>
            <person name="Mihaltcheva S."/>
            <person name="LaButti K."/>
            <person name="Lipzen A."/>
            <person name="Waldron R."/>
            <person name="Moloney N.M."/>
            <person name="Sperisen C."/>
            <person name="Kredics L."/>
            <person name="Vagvoelgyi C."/>
            <person name="Patrignani A."/>
            <person name="Fitzpatrick D."/>
            <person name="Nagy I."/>
            <person name="Doyle S."/>
            <person name="Anderson J.B."/>
            <person name="Grigoriev I.V."/>
            <person name="Gueldener U."/>
            <person name="Muensterkoetter M."/>
            <person name="Nagy L.G."/>
        </authorList>
    </citation>
    <scope>NUCLEOTIDE SEQUENCE [LARGE SCALE GENOMIC DNA]</scope>
    <source>
        <strain evidence="3">Ar21-2</strain>
    </source>
</reference>
<protein>
    <recommendedName>
        <fullName evidence="1">F-box domain-containing protein</fullName>
    </recommendedName>
</protein>
<sequence>MSATVPFLFESEASYRLEANTNHSVYTWPLLTRFEQLATGYLSLGERRDRPWSDDHNLRYVCLEAFFHEMQGFFSGELDLTGRHRPRFLFLLYVWKRFYAEFNKIEPHVEAQLQHYIDEAGQPRSRTTYAIHRRPLWKDFESKWLVPENGYVFVKVRVAAILELISRANSMVKFQRHRLMDLPMELLELIVKNASLEDARIISSTCKRLRTISQRHIFISRRLILNTIDLKDLRLVPAEQRKGATLERYLKEHVRGLSQVNFLLGRPDITQKIKTAQLRVRSVFDGEFWACRQYYGTEVHFESIEYAFTTVLETMQNLTSLSVSRFALNHPLVQAIASLPHLRTLKISTEHFMTPYFSSPQQILSRIENLVLSITPHGLPILQFLDFWSNSIKNLFIFYPVGFAQDPFSNMCAKERVALFRLPCAFLDIVIDMLFTSPSFDARCLTHLKLDFREPILDEEVYTLTHALQNYPMEVLVLDGILGGYPSIIEGIAKHMPDLLVLTLFLRGGSNQSASTHCMWPKPIWTYAPYFARFTRLRRFEWNYQYFCDEVITPWSMLLLEGHGDQDGFVQPYLGSESDDYEETRHALYGASVFKAYCRAPELMVVYHLDSAMRCWLVKDDDPIPDVTSDVLDQDIPTLEWNPQMVEDCLEDSCGWW</sequence>
<dbReference type="OMA" id="CAKERVA"/>
<accession>A0A2H3E220</accession>
<dbReference type="Gene3D" id="3.80.10.10">
    <property type="entry name" value="Ribonuclease Inhibitor"/>
    <property type="match status" value="1"/>
</dbReference>
<dbReference type="InterPro" id="IPR036047">
    <property type="entry name" value="F-box-like_dom_sf"/>
</dbReference>
<dbReference type="STRING" id="47427.A0A2H3E220"/>
<keyword evidence="3" id="KW-1185">Reference proteome</keyword>
<dbReference type="SUPFAM" id="SSF81383">
    <property type="entry name" value="F-box domain"/>
    <property type="match status" value="1"/>
</dbReference>
<dbReference type="EMBL" id="KZ293646">
    <property type="protein sequence ID" value="PBL00195.1"/>
    <property type="molecule type" value="Genomic_DNA"/>
</dbReference>